<dbReference type="GO" id="GO:0003735">
    <property type="term" value="F:structural constituent of ribosome"/>
    <property type="evidence" value="ECO:0007669"/>
    <property type="project" value="InterPro"/>
</dbReference>
<accession>A0A5P1FUR2</accession>
<dbReference type="InterPro" id="IPR038716">
    <property type="entry name" value="P1/P2_N_sf"/>
</dbReference>
<dbReference type="PANTHER" id="PTHR21141:SF5">
    <property type="entry name" value="LARGE RIBOSOMAL SUBUNIT PROTEIN P2"/>
    <property type="match status" value="1"/>
</dbReference>
<gene>
    <name evidence="6" type="ORF">A4U43_C01F35960</name>
</gene>
<dbReference type="Pfam" id="PF00428">
    <property type="entry name" value="Ribosomal_60s"/>
    <property type="match status" value="1"/>
</dbReference>
<comment type="similarity">
    <text evidence="2">Belongs to the eukaryotic ribosomal protein P1/P2 family.</text>
</comment>
<comment type="subunit">
    <text evidence="3">P1 and P2 exist as dimers at the large ribosomal subunit.</text>
</comment>
<dbReference type="PANTHER" id="PTHR21141">
    <property type="entry name" value="60S ACIDIC RIBOSOMAL PROTEIN FAMILY MEMBER"/>
    <property type="match status" value="1"/>
</dbReference>
<dbReference type="EMBL" id="CM007381">
    <property type="protein sequence ID" value="ONK82085.1"/>
    <property type="molecule type" value="Genomic_DNA"/>
</dbReference>
<dbReference type="OMA" id="CCARHRR"/>
<dbReference type="Gramene" id="ONK82085">
    <property type="protein sequence ID" value="ONK82085"/>
    <property type="gene ID" value="A4U43_C01F35960"/>
</dbReference>
<sequence>MKIAAAYLLAVLGGNATPSAADIKAILNSVGAEAENEMIDLLLSEAKGKDITELIAAGREKLASVPSARRCCCCARHRRRRSCKRRPLEAKKVEKEEIVEEEDEDMCFSLFD</sequence>
<dbReference type="InterPro" id="IPR044076">
    <property type="entry name" value="Ribosomal_P2"/>
</dbReference>
<evidence type="ECO:0000256" key="1">
    <source>
        <dbReference type="ARBA" id="ARBA00003362"/>
    </source>
</evidence>
<dbReference type="FunFam" id="1.10.10.1410:FF:000002">
    <property type="entry name" value="60S acidic ribosomal protein P2"/>
    <property type="match status" value="1"/>
</dbReference>
<dbReference type="InterPro" id="IPR027534">
    <property type="entry name" value="Ribosomal_P1/P2"/>
</dbReference>
<protein>
    <recommendedName>
        <fullName evidence="8">60S acidic ribosomal protein P2</fullName>
    </recommendedName>
</protein>
<evidence type="ECO:0000256" key="2">
    <source>
        <dbReference type="ARBA" id="ARBA00005436"/>
    </source>
</evidence>
<dbReference type="Proteomes" id="UP000243459">
    <property type="component" value="Chromosome 1"/>
</dbReference>
<keyword evidence="4" id="KW-0689">Ribosomal protein</keyword>
<keyword evidence="5" id="KW-0687">Ribonucleoprotein</keyword>
<organism evidence="6 7">
    <name type="scientific">Asparagus officinalis</name>
    <name type="common">Garden asparagus</name>
    <dbReference type="NCBI Taxonomy" id="4686"/>
    <lineage>
        <taxon>Eukaryota</taxon>
        <taxon>Viridiplantae</taxon>
        <taxon>Streptophyta</taxon>
        <taxon>Embryophyta</taxon>
        <taxon>Tracheophyta</taxon>
        <taxon>Spermatophyta</taxon>
        <taxon>Magnoliopsida</taxon>
        <taxon>Liliopsida</taxon>
        <taxon>Asparagales</taxon>
        <taxon>Asparagaceae</taxon>
        <taxon>Asparagoideae</taxon>
        <taxon>Asparagus</taxon>
    </lineage>
</organism>
<dbReference type="HAMAP" id="MF_01478">
    <property type="entry name" value="Ribosomal_L12_arch"/>
    <property type="match status" value="1"/>
</dbReference>
<dbReference type="GO" id="GO:0022625">
    <property type="term" value="C:cytosolic large ribosomal subunit"/>
    <property type="evidence" value="ECO:0007669"/>
    <property type="project" value="InterPro"/>
</dbReference>
<evidence type="ECO:0000313" key="7">
    <source>
        <dbReference type="Proteomes" id="UP000243459"/>
    </source>
</evidence>
<proteinExistence type="inferred from homology"/>
<dbReference type="Gene3D" id="1.10.10.1410">
    <property type="match status" value="1"/>
</dbReference>
<evidence type="ECO:0000313" key="6">
    <source>
        <dbReference type="EMBL" id="ONK82085.1"/>
    </source>
</evidence>
<name>A0A5P1FUR2_ASPOF</name>
<dbReference type="AlphaFoldDB" id="A0A5P1FUR2"/>
<dbReference type="GO" id="GO:0002182">
    <property type="term" value="P:cytoplasmic translational elongation"/>
    <property type="evidence" value="ECO:0007669"/>
    <property type="project" value="InterPro"/>
</dbReference>
<evidence type="ECO:0000256" key="4">
    <source>
        <dbReference type="ARBA" id="ARBA00022980"/>
    </source>
</evidence>
<evidence type="ECO:0000256" key="5">
    <source>
        <dbReference type="ARBA" id="ARBA00023274"/>
    </source>
</evidence>
<keyword evidence="7" id="KW-1185">Reference proteome</keyword>
<reference evidence="7" key="1">
    <citation type="journal article" date="2017" name="Nat. Commun.">
        <title>The asparagus genome sheds light on the origin and evolution of a young Y chromosome.</title>
        <authorList>
            <person name="Harkess A."/>
            <person name="Zhou J."/>
            <person name="Xu C."/>
            <person name="Bowers J.E."/>
            <person name="Van der Hulst R."/>
            <person name="Ayyampalayam S."/>
            <person name="Mercati F."/>
            <person name="Riccardi P."/>
            <person name="McKain M.R."/>
            <person name="Kakrana A."/>
            <person name="Tang H."/>
            <person name="Ray J."/>
            <person name="Groenendijk J."/>
            <person name="Arikit S."/>
            <person name="Mathioni S.M."/>
            <person name="Nakano M."/>
            <person name="Shan H."/>
            <person name="Telgmann-Rauber A."/>
            <person name="Kanno A."/>
            <person name="Yue Z."/>
            <person name="Chen H."/>
            <person name="Li W."/>
            <person name="Chen Y."/>
            <person name="Xu X."/>
            <person name="Zhang Y."/>
            <person name="Luo S."/>
            <person name="Chen H."/>
            <person name="Gao J."/>
            <person name="Mao Z."/>
            <person name="Pires J.C."/>
            <person name="Luo M."/>
            <person name="Kudrna D."/>
            <person name="Wing R.A."/>
            <person name="Meyers B.C."/>
            <person name="Yi K."/>
            <person name="Kong H."/>
            <person name="Lavrijsen P."/>
            <person name="Sunseri F."/>
            <person name="Falavigna A."/>
            <person name="Ye Y."/>
            <person name="Leebens-Mack J.H."/>
            <person name="Chen G."/>
        </authorList>
    </citation>
    <scope>NUCLEOTIDE SEQUENCE [LARGE SCALE GENOMIC DNA]</scope>
    <source>
        <strain evidence="7">cv. DH0086</strain>
    </source>
</reference>
<comment type="function">
    <text evidence="1">Plays an important role in the elongation step of protein synthesis.</text>
</comment>
<dbReference type="CDD" id="cd05833">
    <property type="entry name" value="Ribosomal_P2"/>
    <property type="match status" value="1"/>
</dbReference>
<evidence type="ECO:0000256" key="3">
    <source>
        <dbReference type="ARBA" id="ARBA00011266"/>
    </source>
</evidence>
<evidence type="ECO:0008006" key="8">
    <source>
        <dbReference type="Google" id="ProtNLM"/>
    </source>
</evidence>